<keyword evidence="3" id="KW-1185">Reference proteome</keyword>
<name>A0AAV7WY66_PLEWA</name>
<proteinExistence type="predicted"/>
<accession>A0AAV7WY66</accession>
<evidence type="ECO:0000256" key="1">
    <source>
        <dbReference type="SAM" id="SignalP"/>
    </source>
</evidence>
<dbReference type="EMBL" id="JANPWB010000001">
    <property type="protein sequence ID" value="KAJ1219082.1"/>
    <property type="molecule type" value="Genomic_DNA"/>
</dbReference>
<organism evidence="2 3">
    <name type="scientific">Pleurodeles waltl</name>
    <name type="common">Iberian ribbed newt</name>
    <dbReference type="NCBI Taxonomy" id="8319"/>
    <lineage>
        <taxon>Eukaryota</taxon>
        <taxon>Metazoa</taxon>
        <taxon>Chordata</taxon>
        <taxon>Craniata</taxon>
        <taxon>Vertebrata</taxon>
        <taxon>Euteleostomi</taxon>
        <taxon>Amphibia</taxon>
        <taxon>Batrachia</taxon>
        <taxon>Caudata</taxon>
        <taxon>Salamandroidea</taxon>
        <taxon>Salamandridae</taxon>
        <taxon>Pleurodelinae</taxon>
        <taxon>Pleurodeles</taxon>
    </lineage>
</organism>
<gene>
    <name evidence="2" type="ORF">NDU88_006653</name>
</gene>
<sequence>MAAVFSQVSLSFLVRLQCLPITDTAVPRQGNDYRLFITSRAHSALASRHATSGRCVAGPPEVV</sequence>
<keyword evidence="1" id="KW-0732">Signal</keyword>
<feature type="chain" id="PRO_5043899840" description="Secreted protein" evidence="1">
    <location>
        <begin position="19"/>
        <end position="63"/>
    </location>
</feature>
<dbReference type="AlphaFoldDB" id="A0AAV7WY66"/>
<evidence type="ECO:0000313" key="3">
    <source>
        <dbReference type="Proteomes" id="UP001066276"/>
    </source>
</evidence>
<evidence type="ECO:0008006" key="4">
    <source>
        <dbReference type="Google" id="ProtNLM"/>
    </source>
</evidence>
<evidence type="ECO:0000313" key="2">
    <source>
        <dbReference type="EMBL" id="KAJ1219082.1"/>
    </source>
</evidence>
<comment type="caution">
    <text evidence="2">The sequence shown here is derived from an EMBL/GenBank/DDBJ whole genome shotgun (WGS) entry which is preliminary data.</text>
</comment>
<dbReference type="Proteomes" id="UP001066276">
    <property type="component" value="Chromosome 1_1"/>
</dbReference>
<feature type="non-terminal residue" evidence="2">
    <location>
        <position position="63"/>
    </location>
</feature>
<reference evidence="2" key="1">
    <citation type="journal article" date="2022" name="bioRxiv">
        <title>Sequencing and chromosome-scale assembly of the giantPleurodeles waltlgenome.</title>
        <authorList>
            <person name="Brown T."/>
            <person name="Elewa A."/>
            <person name="Iarovenko S."/>
            <person name="Subramanian E."/>
            <person name="Araus A.J."/>
            <person name="Petzold A."/>
            <person name="Susuki M."/>
            <person name="Suzuki K.-i.T."/>
            <person name="Hayashi T."/>
            <person name="Toyoda A."/>
            <person name="Oliveira C."/>
            <person name="Osipova E."/>
            <person name="Leigh N.D."/>
            <person name="Simon A."/>
            <person name="Yun M.H."/>
        </authorList>
    </citation>
    <scope>NUCLEOTIDE SEQUENCE</scope>
    <source>
        <strain evidence="2">20211129_DDA</strain>
        <tissue evidence="2">Liver</tissue>
    </source>
</reference>
<protein>
    <recommendedName>
        <fullName evidence="4">Secreted protein</fullName>
    </recommendedName>
</protein>
<feature type="signal peptide" evidence="1">
    <location>
        <begin position="1"/>
        <end position="18"/>
    </location>
</feature>